<reference evidence="3" key="2">
    <citation type="submission" date="2013-04" db="EMBL/GenBank/DDBJ databases">
        <title>Genomic mechanisms accounting for the adaptation to parasitism in nematode-trapping fungi.</title>
        <authorList>
            <person name="Ahren D.G."/>
        </authorList>
    </citation>
    <scope>NUCLEOTIDE SEQUENCE [LARGE SCALE GENOMIC DNA]</scope>
    <source>
        <strain evidence="3">CBS 200.50</strain>
    </source>
</reference>
<comment type="caution">
    <text evidence="2">The sequence shown here is derived from an EMBL/GenBank/DDBJ whole genome shotgun (WGS) entry which is preliminary data.</text>
</comment>
<feature type="compositionally biased region" description="Gly residues" evidence="1">
    <location>
        <begin position="1"/>
        <end position="12"/>
    </location>
</feature>
<accession>S8BR08</accession>
<feature type="region of interest" description="Disordered" evidence="1">
    <location>
        <begin position="176"/>
        <end position="206"/>
    </location>
</feature>
<reference evidence="2 3" key="1">
    <citation type="journal article" date="2013" name="PLoS Genet.">
        <title>Genomic mechanisms accounting for the adaptation to parasitism in nematode-trapping fungi.</title>
        <authorList>
            <person name="Meerupati T."/>
            <person name="Andersson K.M."/>
            <person name="Friman E."/>
            <person name="Kumar D."/>
            <person name="Tunlid A."/>
            <person name="Ahren D."/>
        </authorList>
    </citation>
    <scope>NUCLEOTIDE SEQUENCE [LARGE SCALE GENOMIC DNA]</scope>
    <source>
        <strain evidence="2 3">CBS 200.50</strain>
    </source>
</reference>
<evidence type="ECO:0000313" key="2">
    <source>
        <dbReference type="EMBL" id="EPS41848.1"/>
    </source>
</evidence>
<feature type="region of interest" description="Disordered" evidence="1">
    <location>
        <begin position="269"/>
        <end position="291"/>
    </location>
</feature>
<dbReference type="AlphaFoldDB" id="S8BR08"/>
<keyword evidence="3" id="KW-1185">Reference proteome</keyword>
<gene>
    <name evidence="2" type="ORF">H072_4243</name>
</gene>
<organism evidence="2 3">
    <name type="scientific">Dactylellina haptotyla (strain CBS 200.50)</name>
    <name type="common">Nematode-trapping fungus</name>
    <name type="synonym">Monacrosporium haptotylum</name>
    <dbReference type="NCBI Taxonomy" id="1284197"/>
    <lineage>
        <taxon>Eukaryota</taxon>
        <taxon>Fungi</taxon>
        <taxon>Dikarya</taxon>
        <taxon>Ascomycota</taxon>
        <taxon>Pezizomycotina</taxon>
        <taxon>Orbiliomycetes</taxon>
        <taxon>Orbiliales</taxon>
        <taxon>Orbiliaceae</taxon>
        <taxon>Dactylellina</taxon>
    </lineage>
</organism>
<feature type="compositionally biased region" description="Acidic residues" evidence="1">
    <location>
        <begin position="271"/>
        <end position="288"/>
    </location>
</feature>
<dbReference type="EMBL" id="AQGS01000147">
    <property type="protein sequence ID" value="EPS41848.1"/>
    <property type="molecule type" value="Genomic_DNA"/>
</dbReference>
<feature type="compositionally biased region" description="Low complexity" evidence="1">
    <location>
        <begin position="185"/>
        <end position="194"/>
    </location>
</feature>
<proteinExistence type="predicted"/>
<feature type="region of interest" description="Disordered" evidence="1">
    <location>
        <begin position="1"/>
        <end position="64"/>
    </location>
</feature>
<dbReference type="HOGENOM" id="CLU_909181_0_0_1"/>
<name>S8BR08_DACHA</name>
<evidence type="ECO:0000313" key="3">
    <source>
        <dbReference type="Proteomes" id="UP000015100"/>
    </source>
</evidence>
<evidence type="ECO:0000256" key="1">
    <source>
        <dbReference type="SAM" id="MobiDB-lite"/>
    </source>
</evidence>
<feature type="compositionally biased region" description="Basic and acidic residues" evidence="1">
    <location>
        <begin position="54"/>
        <end position="64"/>
    </location>
</feature>
<dbReference type="Proteomes" id="UP000015100">
    <property type="component" value="Unassembled WGS sequence"/>
</dbReference>
<protein>
    <submittedName>
        <fullName evidence="2">Uncharacterized protein</fullName>
    </submittedName>
</protein>
<sequence>MAMVGGAPGGGEDPWDRDRNRKLQPGHYKSKIDTDEKIQTGPDRKKKSKPGQAGEKKETKPGYDSIKRKASYLLNIKEQDDLSDAANNSLELHLGSDYRKNPKGKHRFYKSPVKDAKNYEDYYWAKSRDLDEKEQAAWDGTIGKGKKITEGKISRFGREFMSGMTKMMNDGVVYPVLNPRDDNTPRASSSRSAAPAPPAQQQPQQYDYGLDQATYELLQYAEAMGPVPYEPQYGLRGYQPPPAHRPGPSMTSHQSRGRHVIVPMDANLDGELFDPEDEDEEEQEEVEYAPEFRKKPFDKDWFSRYK</sequence>